<gene>
    <name evidence="2" type="ORF">CYJ47_11760</name>
</gene>
<dbReference type="Gene3D" id="1.10.10.2910">
    <property type="match status" value="1"/>
</dbReference>
<proteinExistence type="predicted"/>
<evidence type="ECO:0000313" key="3">
    <source>
        <dbReference type="Proteomes" id="UP000234560"/>
    </source>
</evidence>
<dbReference type="InterPro" id="IPR010359">
    <property type="entry name" value="IrrE_HExxH"/>
</dbReference>
<protein>
    <submittedName>
        <fullName evidence="2">ImmA/IrrE family metallo-endopeptidase</fullName>
    </submittedName>
</protein>
<reference evidence="2" key="1">
    <citation type="submission" date="2017-12" db="EMBL/GenBank/DDBJ databases">
        <authorList>
            <person name="Thomas-White K."/>
            <person name="Wolfe A.J."/>
        </authorList>
    </citation>
    <scope>NUCLEOTIDE SEQUENCE</scope>
    <source>
        <strain evidence="2">UMB0763</strain>
    </source>
</reference>
<dbReference type="Proteomes" id="UP000234560">
    <property type="component" value="Chromosome"/>
</dbReference>
<evidence type="ECO:0000259" key="1">
    <source>
        <dbReference type="Pfam" id="PF06114"/>
    </source>
</evidence>
<dbReference type="PANTHER" id="PTHR43236">
    <property type="entry name" value="ANTITOXIN HIGA1"/>
    <property type="match status" value="1"/>
</dbReference>
<evidence type="ECO:0000313" key="2">
    <source>
        <dbReference type="EMBL" id="WOT01910.1"/>
    </source>
</evidence>
<dbReference type="InterPro" id="IPR052345">
    <property type="entry name" value="Rad_response_metalloprotease"/>
</dbReference>
<dbReference type="PANTHER" id="PTHR43236:SF2">
    <property type="entry name" value="BLL0069 PROTEIN"/>
    <property type="match status" value="1"/>
</dbReference>
<dbReference type="AlphaFoldDB" id="A0AAF1BYR4"/>
<organism evidence="2 3">
    <name type="scientific">Corynebacterium pyruviciproducens</name>
    <dbReference type="NCBI Taxonomy" id="598660"/>
    <lineage>
        <taxon>Bacteria</taxon>
        <taxon>Bacillati</taxon>
        <taxon>Actinomycetota</taxon>
        <taxon>Actinomycetes</taxon>
        <taxon>Mycobacteriales</taxon>
        <taxon>Corynebacteriaceae</taxon>
        <taxon>Corynebacterium</taxon>
    </lineage>
</organism>
<sequence>MSVRVSIEPAVLRWALGRTGYDEERLATIFPAAHAWLEGTGKPTLTQARNLAHRAHIPFGRLLMKHPTGDAISLPDFRTVGSASVTSADNLSPELIDVVKTCELRLEWYAEFASSSGIPGVTGLGSASLDQSPSRVAKRCRHAFQWDDHTPIPGSNKVSRLATAMEESGVLVARNSVVNNNTKRPLAVEEFRGFTITRDTYALVFVNTNDSSTAQLFSLAHELGHVLLGIQGISGTPSSFGDETHKRGNVETWCNAFAAEFLVPVSSLTQHAGGKDDELALISSWARRFGVSREVMLYRWHEAGLISREKVDALRPLFTSPQSLQKANKRSAHDGGPAFSTLVRFRVGERFLHAISAAEASGELSSRDASRMLGITKASTFDTVIGLVRDYA</sequence>
<name>A0AAF1BYR4_9CORY</name>
<dbReference type="RefSeq" id="WP_101678544.1">
    <property type="nucleotide sequence ID" value="NZ_CAUPGZ010000017.1"/>
</dbReference>
<reference evidence="2" key="2">
    <citation type="submission" date="2023-10" db="EMBL/GenBank/DDBJ databases">
        <authorList>
            <person name="Choi B."/>
        </authorList>
    </citation>
    <scope>NUCLEOTIDE SEQUENCE</scope>
    <source>
        <strain evidence="2">UMB0763</strain>
    </source>
</reference>
<dbReference type="KEGG" id="cpyr:CYJ47_11760"/>
<feature type="domain" description="IrrE N-terminal-like" evidence="1">
    <location>
        <begin position="169"/>
        <end position="300"/>
    </location>
</feature>
<accession>A0AAF1BYR4</accession>
<dbReference type="Pfam" id="PF06114">
    <property type="entry name" value="Peptidase_M78"/>
    <property type="match status" value="1"/>
</dbReference>
<dbReference type="EMBL" id="CP136958">
    <property type="protein sequence ID" value="WOT01910.1"/>
    <property type="molecule type" value="Genomic_DNA"/>
</dbReference>